<name>A0AAV4JSG2_9GAST</name>
<keyword evidence="1" id="KW-0732">Signal</keyword>
<keyword evidence="4" id="KW-1185">Reference proteome</keyword>
<proteinExistence type="predicted"/>
<keyword evidence="3" id="KW-0808">Transferase</keyword>
<evidence type="ECO:0000313" key="4">
    <source>
        <dbReference type="Proteomes" id="UP000762676"/>
    </source>
</evidence>
<feature type="signal peptide" evidence="1">
    <location>
        <begin position="1"/>
        <end position="18"/>
    </location>
</feature>
<dbReference type="GO" id="GO:0016301">
    <property type="term" value="F:kinase activity"/>
    <property type="evidence" value="ECO:0007669"/>
    <property type="project" value="UniProtKB-KW"/>
</dbReference>
<dbReference type="InterPro" id="IPR036179">
    <property type="entry name" value="Ig-like_dom_sf"/>
</dbReference>
<comment type="caution">
    <text evidence="3">The sequence shown here is derived from an EMBL/GenBank/DDBJ whole genome shotgun (WGS) entry which is preliminary data.</text>
</comment>
<dbReference type="PROSITE" id="PS50835">
    <property type="entry name" value="IG_LIKE"/>
    <property type="match status" value="1"/>
</dbReference>
<sequence>MWEVRRVIARSLFTLVSAWSGLSDWRGMGKTTSPGPAWSSVEFLQNIDEKILIKKAQSHSDNAAIHISFFQRELKKLSVDKLKYDHNAGIDDKFSVVLKRPKKEEIASGSDITLKCQVNGNPTPTIYWYRNKYR</sequence>
<keyword evidence="3" id="KW-0418">Kinase</keyword>
<accession>A0AAV4JSG2</accession>
<evidence type="ECO:0000259" key="2">
    <source>
        <dbReference type="PROSITE" id="PS50835"/>
    </source>
</evidence>
<evidence type="ECO:0000256" key="1">
    <source>
        <dbReference type="SAM" id="SignalP"/>
    </source>
</evidence>
<dbReference type="SUPFAM" id="SSF48726">
    <property type="entry name" value="Immunoglobulin"/>
    <property type="match status" value="1"/>
</dbReference>
<dbReference type="InterPro" id="IPR007110">
    <property type="entry name" value="Ig-like_dom"/>
</dbReference>
<dbReference type="Pfam" id="PF13927">
    <property type="entry name" value="Ig_3"/>
    <property type="match status" value="1"/>
</dbReference>
<dbReference type="Proteomes" id="UP000762676">
    <property type="component" value="Unassembled WGS sequence"/>
</dbReference>
<evidence type="ECO:0000313" key="3">
    <source>
        <dbReference type="EMBL" id="GFS25654.1"/>
    </source>
</evidence>
<dbReference type="EMBL" id="BMAT01007070">
    <property type="protein sequence ID" value="GFS25654.1"/>
    <property type="molecule type" value="Genomic_DNA"/>
</dbReference>
<dbReference type="Gene3D" id="2.60.40.10">
    <property type="entry name" value="Immunoglobulins"/>
    <property type="match status" value="1"/>
</dbReference>
<protein>
    <submittedName>
        <fullName evidence="3">Tyrosine-protein kinase-like 7</fullName>
    </submittedName>
</protein>
<reference evidence="3 4" key="1">
    <citation type="journal article" date="2021" name="Elife">
        <title>Chloroplast acquisition without the gene transfer in kleptoplastic sea slugs, Plakobranchus ocellatus.</title>
        <authorList>
            <person name="Maeda T."/>
            <person name="Takahashi S."/>
            <person name="Yoshida T."/>
            <person name="Shimamura S."/>
            <person name="Takaki Y."/>
            <person name="Nagai Y."/>
            <person name="Toyoda A."/>
            <person name="Suzuki Y."/>
            <person name="Arimoto A."/>
            <person name="Ishii H."/>
            <person name="Satoh N."/>
            <person name="Nishiyama T."/>
            <person name="Hasebe M."/>
            <person name="Maruyama T."/>
            <person name="Minagawa J."/>
            <person name="Obokata J."/>
            <person name="Shigenobu S."/>
        </authorList>
    </citation>
    <scope>NUCLEOTIDE SEQUENCE [LARGE SCALE GENOMIC DNA]</scope>
</reference>
<dbReference type="AlphaFoldDB" id="A0AAV4JSG2"/>
<dbReference type="InterPro" id="IPR013783">
    <property type="entry name" value="Ig-like_fold"/>
</dbReference>
<feature type="chain" id="PRO_5043551228" evidence="1">
    <location>
        <begin position="19"/>
        <end position="134"/>
    </location>
</feature>
<organism evidence="3 4">
    <name type="scientific">Elysia marginata</name>
    <dbReference type="NCBI Taxonomy" id="1093978"/>
    <lineage>
        <taxon>Eukaryota</taxon>
        <taxon>Metazoa</taxon>
        <taxon>Spiralia</taxon>
        <taxon>Lophotrochozoa</taxon>
        <taxon>Mollusca</taxon>
        <taxon>Gastropoda</taxon>
        <taxon>Heterobranchia</taxon>
        <taxon>Euthyneura</taxon>
        <taxon>Panpulmonata</taxon>
        <taxon>Sacoglossa</taxon>
        <taxon>Placobranchoidea</taxon>
        <taxon>Plakobranchidae</taxon>
        <taxon>Elysia</taxon>
    </lineage>
</organism>
<gene>
    <name evidence="3" type="ORF">ElyMa_003446900</name>
</gene>
<feature type="domain" description="Ig-like" evidence="2">
    <location>
        <begin position="92"/>
        <end position="134"/>
    </location>
</feature>